<dbReference type="GO" id="GO:0016477">
    <property type="term" value="P:cell migration"/>
    <property type="evidence" value="ECO:0007669"/>
    <property type="project" value="TreeGrafter"/>
</dbReference>
<dbReference type="GO" id="GO:0005874">
    <property type="term" value="C:microtubule"/>
    <property type="evidence" value="ECO:0007669"/>
    <property type="project" value="UniProtKB-KW"/>
</dbReference>
<evidence type="ECO:0000256" key="4">
    <source>
        <dbReference type="ARBA" id="ARBA00022490"/>
    </source>
</evidence>
<dbReference type="InterPro" id="IPR033494">
    <property type="entry name" value="NUDE"/>
</dbReference>
<keyword evidence="7" id="KW-0206">Cytoskeleton</keyword>
<evidence type="ECO:0000256" key="1">
    <source>
        <dbReference type="ARBA" id="ARBA00004186"/>
    </source>
</evidence>
<dbReference type="InterPro" id="IPR006964">
    <property type="entry name" value="NUDE_dom"/>
</dbReference>
<dbReference type="GO" id="GO:0005871">
    <property type="term" value="C:kinesin complex"/>
    <property type="evidence" value="ECO:0007669"/>
    <property type="project" value="TreeGrafter"/>
</dbReference>
<evidence type="ECO:0000313" key="10">
    <source>
        <dbReference type="EMBL" id="LAC21828.1"/>
    </source>
</evidence>
<sequence length="295" mass="33460">MSSDSEDERNTFKSHDEEVRYWRNKAVDYKKRLYESQQELEEYQSHSSELEAELEAELEQAQSRCSELRHQVVKLATENEIIKDRLSTQSVALEGRVDNLEEELQDVRSIKDGFTTYIRQLEQANDDLERAKRATLTSLEDFETRLNQAIERNAFLESELDEKEGLKEMVQRLKDESRDLRQEVIVRKVRTPPDISGMKSNAAHDNDKAAAAFNNSKHQLFNGTANIAENLSLNGMKGGEPPLTPSARISALNIVGDLLRKVGALESRLASCRSLVKDNQRNVSMTPPAGNPSAR</sequence>
<feature type="domain" description="NUDE" evidence="9">
    <location>
        <begin position="138"/>
        <end position="285"/>
    </location>
</feature>
<comment type="subcellular location">
    <subcellularLocation>
        <location evidence="2">Cytoplasm</location>
        <location evidence="2">Cytoskeleton</location>
        <location evidence="2">Microtubule organizing center</location>
        <location evidence="2">Centrosome</location>
    </subcellularLocation>
    <subcellularLocation>
        <location evidence="1">Cytoplasm</location>
        <location evidence="1">Cytoskeleton</location>
        <location evidence="1">Spindle</location>
    </subcellularLocation>
</comment>
<dbReference type="GO" id="GO:0000776">
    <property type="term" value="C:kinetochore"/>
    <property type="evidence" value="ECO:0007669"/>
    <property type="project" value="TreeGrafter"/>
</dbReference>
<comment type="similarity">
    <text evidence="3">Belongs to the nudE family.</text>
</comment>
<reference evidence="10" key="1">
    <citation type="submission" date="2017-11" db="EMBL/GenBank/DDBJ databases">
        <title>The sensing device of the deep-sea amphipod.</title>
        <authorList>
            <person name="Kobayashi H."/>
            <person name="Nagahama T."/>
            <person name="Arai W."/>
            <person name="Sasagawa Y."/>
            <person name="Umeda M."/>
            <person name="Hayashi T."/>
            <person name="Nikaido I."/>
            <person name="Watanabe H."/>
            <person name="Oguri K."/>
            <person name="Kitazato H."/>
            <person name="Fujioka K."/>
            <person name="Kido Y."/>
            <person name="Takami H."/>
        </authorList>
    </citation>
    <scope>NUCLEOTIDE SEQUENCE</scope>
    <source>
        <tissue evidence="10">Whole body</tissue>
    </source>
</reference>
<dbReference type="GO" id="GO:0007100">
    <property type="term" value="P:mitotic centrosome separation"/>
    <property type="evidence" value="ECO:0007669"/>
    <property type="project" value="TreeGrafter"/>
</dbReference>
<dbReference type="GO" id="GO:0007020">
    <property type="term" value="P:microtubule nucleation"/>
    <property type="evidence" value="ECO:0007669"/>
    <property type="project" value="TreeGrafter"/>
</dbReference>
<dbReference type="GO" id="GO:0007059">
    <property type="term" value="P:chromosome segregation"/>
    <property type="evidence" value="ECO:0007669"/>
    <property type="project" value="TreeGrafter"/>
</dbReference>
<evidence type="ECO:0000256" key="5">
    <source>
        <dbReference type="ARBA" id="ARBA00022701"/>
    </source>
</evidence>
<dbReference type="Gene3D" id="6.10.250.1080">
    <property type="match status" value="1"/>
</dbReference>
<feature type="coiled-coil region" evidence="8">
    <location>
        <begin position="33"/>
        <end position="183"/>
    </location>
</feature>
<dbReference type="PANTHER" id="PTHR10921">
    <property type="entry name" value="NUCLEAR DISTRIBUTION PROTEIN NUDE HOMOLOG 1"/>
    <property type="match status" value="1"/>
</dbReference>
<dbReference type="GO" id="GO:0005813">
    <property type="term" value="C:centrosome"/>
    <property type="evidence" value="ECO:0007669"/>
    <property type="project" value="UniProtKB-SubCell"/>
</dbReference>
<evidence type="ECO:0000256" key="8">
    <source>
        <dbReference type="SAM" id="Coils"/>
    </source>
</evidence>
<keyword evidence="5" id="KW-0493">Microtubule</keyword>
<accession>A0A6A7FTL2</accession>
<dbReference type="GO" id="GO:0000132">
    <property type="term" value="P:establishment of mitotic spindle orientation"/>
    <property type="evidence" value="ECO:0007669"/>
    <property type="project" value="TreeGrafter"/>
</dbReference>
<dbReference type="GO" id="GO:0005819">
    <property type="term" value="C:spindle"/>
    <property type="evidence" value="ECO:0007669"/>
    <property type="project" value="UniProtKB-SubCell"/>
</dbReference>
<protein>
    <submittedName>
        <fullName evidence="10">Nuclear distribution protein nudE-like protein</fullName>
    </submittedName>
</protein>
<evidence type="ECO:0000256" key="2">
    <source>
        <dbReference type="ARBA" id="ARBA00004300"/>
    </source>
</evidence>
<evidence type="ECO:0000256" key="6">
    <source>
        <dbReference type="ARBA" id="ARBA00023054"/>
    </source>
</evidence>
<name>A0A6A7FTL2_9CRUS</name>
<evidence type="ECO:0000256" key="7">
    <source>
        <dbReference type="ARBA" id="ARBA00023212"/>
    </source>
</evidence>
<evidence type="ECO:0000259" key="9">
    <source>
        <dbReference type="Pfam" id="PF04880"/>
    </source>
</evidence>
<keyword evidence="4" id="KW-0963">Cytoplasm</keyword>
<dbReference type="GO" id="GO:0051642">
    <property type="term" value="P:centrosome localization"/>
    <property type="evidence" value="ECO:0007669"/>
    <property type="project" value="TreeGrafter"/>
</dbReference>
<dbReference type="GO" id="GO:0047496">
    <property type="term" value="P:vesicle transport along microtubule"/>
    <property type="evidence" value="ECO:0007669"/>
    <property type="project" value="TreeGrafter"/>
</dbReference>
<dbReference type="GO" id="GO:0008017">
    <property type="term" value="F:microtubule binding"/>
    <property type="evidence" value="ECO:0007669"/>
    <property type="project" value="InterPro"/>
</dbReference>
<dbReference type="PANTHER" id="PTHR10921:SF1">
    <property type="entry name" value="NUCLEAR DISTRIBUTION PROTEIN NUDE HOMOLOG"/>
    <property type="match status" value="1"/>
</dbReference>
<dbReference type="Pfam" id="PF04880">
    <property type="entry name" value="NUDE_C"/>
    <property type="match status" value="1"/>
</dbReference>
<keyword evidence="6 8" id="KW-0175">Coiled coil</keyword>
<organism evidence="10">
    <name type="scientific">Hirondellea gigas</name>
    <dbReference type="NCBI Taxonomy" id="1518452"/>
    <lineage>
        <taxon>Eukaryota</taxon>
        <taxon>Metazoa</taxon>
        <taxon>Ecdysozoa</taxon>
        <taxon>Arthropoda</taxon>
        <taxon>Crustacea</taxon>
        <taxon>Multicrustacea</taxon>
        <taxon>Malacostraca</taxon>
        <taxon>Eumalacostraca</taxon>
        <taxon>Peracarida</taxon>
        <taxon>Amphipoda</taxon>
        <taxon>Amphilochidea</taxon>
        <taxon>Lysianassida</taxon>
        <taxon>Lysianassidira</taxon>
        <taxon>Lysianassoidea</taxon>
        <taxon>Lysianassidae</taxon>
        <taxon>Hirondellea</taxon>
    </lineage>
</organism>
<dbReference type="AlphaFoldDB" id="A0A6A7FTL2"/>
<proteinExistence type="evidence at transcript level"/>
<dbReference type="EMBL" id="IACT01002557">
    <property type="protein sequence ID" value="LAC21828.1"/>
    <property type="molecule type" value="mRNA"/>
</dbReference>
<evidence type="ECO:0000256" key="3">
    <source>
        <dbReference type="ARBA" id="ARBA00007429"/>
    </source>
</evidence>